<organism evidence="1 2">
    <name type="scientific">Aspergillus keveii</name>
    <dbReference type="NCBI Taxonomy" id="714993"/>
    <lineage>
        <taxon>Eukaryota</taxon>
        <taxon>Fungi</taxon>
        <taxon>Dikarya</taxon>
        <taxon>Ascomycota</taxon>
        <taxon>Pezizomycotina</taxon>
        <taxon>Eurotiomycetes</taxon>
        <taxon>Eurotiomycetidae</taxon>
        <taxon>Eurotiales</taxon>
        <taxon>Aspergillaceae</taxon>
        <taxon>Aspergillus</taxon>
        <taxon>Aspergillus subgen. Nidulantes</taxon>
    </lineage>
</organism>
<evidence type="ECO:0000313" key="2">
    <source>
        <dbReference type="Proteomes" id="UP001610563"/>
    </source>
</evidence>
<protein>
    <submittedName>
        <fullName evidence="1">Uncharacterized protein</fullName>
    </submittedName>
</protein>
<proteinExistence type="predicted"/>
<evidence type="ECO:0000313" key="1">
    <source>
        <dbReference type="EMBL" id="KAL2799726.1"/>
    </source>
</evidence>
<gene>
    <name evidence="1" type="ORF">BJX66DRAFT_292530</name>
</gene>
<comment type="caution">
    <text evidence="1">The sequence shown here is derived from an EMBL/GenBank/DDBJ whole genome shotgun (WGS) entry which is preliminary data.</text>
</comment>
<keyword evidence="2" id="KW-1185">Reference proteome</keyword>
<reference evidence="1 2" key="1">
    <citation type="submission" date="2024-07" db="EMBL/GenBank/DDBJ databases">
        <title>Section-level genome sequencing and comparative genomics of Aspergillus sections Usti and Cavernicolus.</title>
        <authorList>
            <consortium name="Lawrence Berkeley National Laboratory"/>
            <person name="Nybo J.L."/>
            <person name="Vesth T.C."/>
            <person name="Theobald S."/>
            <person name="Frisvad J.C."/>
            <person name="Larsen T.O."/>
            <person name="Kjaerboelling I."/>
            <person name="Rothschild-Mancinelli K."/>
            <person name="Lyhne E.K."/>
            <person name="Kogle M.E."/>
            <person name="Barry K."/>
            <person name="Clum A."/>
            <person name="Na H."/>
            <person name="Ledsgaard L."/>
            <person name="Lin J."/>
            <person name="Lipzen A."/>
            <person name="Kuo A."/>
            <person name="Riley R."/>
            <person name="Mondo S."/>
            <person name="Labutti K."/>
            <person name="Haridas S."/>
            <person name="Pangalinan J."/>
            <person name="Salamov A.A."/>
            <person name="Simmons B.A."/>
            <person name="Magnuson J.K."/>
            <person name="Chen J."/>
            <person name="Drula E."/>
            <person name="Henrissat B."/>
            <person name="Wiebenga A."/>
            <person name="Lubbers R.J."/>
            <person name="Gomes A.C."/>
            <person name="Makela M.R."/>
            <person name="Stajich J."/>
            <person name="Grigoriev I.V."/>
            <person name="Mortensen U.H."/>
            <person name="De Vries R.P."/>
            <person name="Baker S.E."/>
            <person name="Andersen M.R."/>
        </authorList>
    </citation>
    <scope>NUCLEOTIDE SEQUENCE [LARGE SCALE GENOMIC DNA]</scope>
    <source>
        <strain evidence="1 2">CBS 209.92</strain>
    </source>
</reference>
<accession>A0ABR4GLF7</accession>
<dbReference type="InterPro" id="IPR032675">
    <property type="entry name" value="LRR_dom_sf"/>
</dbReference>
<dbReference type="Gene3D" id="3.80.10.10">
    <property type="entry name" value="Ribonuclease Inhibitor"/>
    <property type="match status" value="1"/>
</dbReference>
<feature type="non-terminal residue" evidence="1">
    <location>
        <position position="174"/>
    </location>
</feature>
<dbReference type="EMBL" id="JBFTWV010000006">
    <property type="protein sequence ID" value="KAL2799726.1"/>
    <property type="molecule type" value="Genomic_DNA"/>
</dbReference>
<name>A0ABR4GLF7_9EURO</name>
<sequence length="174" mass="19569">MLSHNPRLCPHVRSLDVTGTDEDILGLGFEWERHTSGLIVTSQESVQWLQEILLRLVNCQSFHLYKHFTPDRPSPANILTHCDMITILPSIIAAIQRPLGEFGILFKPPNCHGGNLIDMSCVDKGLLQEPKFITACSSLESLTFRYTIDTEDTADFAITLIQHATRLQRLTIDA</sequence>
<dbReference type="Proteomes" id="UP001610563">
    <property type="component" value="Unassembled WGS sequence"/>
</dbReference>